<name>A0A060SC19_PYCCI</name>
<protein>
    <submittedName>
        <fullName evidence="1">Uncharacterized protein</fullName>
    </submittedName>
</protein>
<sequence>MVDAPPPEAPRPTVKPDAKTPEVLFVLPSDFKREVTAPLAAEFQRLAAMCQLKKKTKMYKSARREFYGTFAVEEFEGEFGTNKNKLASWQKLCRHLGVGDSLPLGSTTECQRVSPSELNSSFISFGIACDTKTDTGMS</sequence>
<evidence type="ECO:0000313" key="1">
    <source>
        <dbReference type="EMBL" id="CDO71900.1"/>
    </source>
</evidence>
<dbReference type="OrthoDB" id="6105938at2759"/>
<keyword evidence="2" id="KW-1185">Reference proteome</keyword>
<dbReference type="AlphaFoldDB" id="A0A060SC19"/>
<dbReference type="EMBL" id="CCBP010000108">
    <property type="protein sequence ID" value="CDO71900.1"/>
    <property type="molecule type" value="Genomic_DNA"/>
</dbReference>
<dbReference type="Proteomes" id="UP000029665">
    <property type="component" value="Unassembled WGS sequence"/>
</dbReference>
<gene>
    <name evidence="1" type="ORF">BN946_scf184940.g47</name>
</gene>
<comment type="caution">
    <text evidence="1">The sequence shown here is derived from an EMBL/GenBank/DDBJ whole genome shotgun (WGS) entry which is preliminary data.</text>
</comment>
<evidence type="ECO:0000313" key="2">
    <source>
        <dbReference type="Proteomes" id="UP000029665"/>
    </source>
</evidence>
<reference evidence="1" key="1">
    <citation type="submission" date="2014-01" db="EMBL/GenBank/DDBJ databases">
        <title>The genome of the white-rot fungus Pycnoporus cinnabarinus: a basidiomycete model with a versatile arsenal for lignocellulosic biomass breakdown.</title>
        <authorList>
            <person name="Levasseur A."/>
            <person name="Lomascolo A."/>
            <person name="Ruiz-Duenas F.J."/>
            <person name="Uzan E."/>
            <person name="Piumi F."/>
            <person name="Kues U."/>
            <person name="Ram A.F.J."/>
            <person name="Murat C."/>
            <person name="Haon M."/>
            <person name="Benoit I."/>
            <person name="Arfi Y."/>
            <person name="Chevret D."/>
            <person name="Drula E."/>
            <person name="Kwon M.J."/>
            <person name="Gouret P."/>
            <person name="Lesage-Meessen L."/>
            <person name="Lombard V."/>
            <person name="Mariette J."/>
            <person name="Noirot C."/>
            <person name="Park J."/>
            <person name="Patyshakuliyeva A."/>
            <person name="Wieneger R.A.B."/>
            <person name="Wosten H.A.B."/>
            <person name="Martin F."/>
            <person name="Coutinho P.M."/>
            <person name="de Vries R."/>
            <person name="Martinez A.T."/>
            <person name="Klopp C."/>
            <person name="Pontarotti P."/>
            <person name="Henrissat B."/>
            <person name="Record E."/>
        </authorList>
    </citation>
    <scope>NUCLEOTIDE SEQUENCE [LARGE SCALE GENOMIC DNA]</scope>
    <source>
        <strain evidence="1">BRFM137</strain>
    </source>
</reference>
<proteinExistence type="predicted"/>
<dbReference type="HOGENOM" id="CLU_1856314_0_0_1"/>
<dbReference type="STRING" id="5643.A0A060SC19"/>
<accession>A0A060SC19</accession>
<organism evidence="1 2">
    <name type="scientific">Pycnoporus cinnabarinus</name>
    <name type="common">Cinnabar-red polypore</name>
    <name type="synonym">Trametes cinnabarina</name>
    <dbReference type="NCBI Taxonomy" id="5643"/>
    <lineage>
        <taxon>Eukaryota</taxon>
        <taxon>Fungi</taxon>
        <taxon>Dikarya</taxon>
        <taxon>Basidiomycota</taxon>
        <taxon>Agaricomycotina</taxon>
        <taxon>Agaricomycetes</taxon>
        <taxon>Polyporales</taxon>
        <taxon>Polyporaceae</taxon>
        <taxon>Trametes</taxon>
    </lineage>
</organism>